<reference evidence="1" key="1">
    <citation type="submission" date="2020-03" db="EMBL/GenBank/DDBJ databases">
        <authorList>
            <person name="Weist P."/>
        </authorList>
    </citation>
    <scope>NUCLEOTIDE SEQUENCE</scope>
</reference>
<protein>
    <submittedName>
        <fullName evidence="1">Uncharacterized protein</fullName>
    </submittedName>
</protein>
<organism evidence="1 2">
    <name type="scientific">Pleuronectes platessa</name>
    <name type="common">European plaice</name>
    <dbReference type="NCBI Taxonomy" id="8262"/>
    <lineage>
        <taxon>Eukaryota</taxon>
        <taxon>Metazoa</taxon>
        <taxon>Chordata</taxon>
        <taxon>Craniata</taxon>
        <taxon>Vertebrata</taxon>
        <taxon>Euteleostomi</taxon>
        <taxon>Actinopterygii</taxon>
        <taxon>Neopterygii</taxon>
        <taxon>Teleostei</taxon>
        <taxon>Neoteleostei</taxon>
        <taxon>Acanthomorphata</taxon>
        <taxon>Carangaria</taxon>
        <taxon>Pleuronectiformes</taxon>
        <taxon>Pleuronectoidei</taxon>
        <taxon>Pleuronectidae</taxon>
        <taxon>Pleuronectes</taxon>
    </lineage>
</organism>
<dbReference type="AlphaFoldDB" id="A0A9N7UUE6"/>
<dbReference type="EMBL" id="CADEAL010001909">
    <property type="protein sequence ID" value="CAB1436590.1"/>
    <property type="molecule type" value="Genomic_DNA"/>
</dbReference>
<name>A0A9N7UUE6_PLEPL</name>
<accession>A0A9N7UUE6</accession>
<evidence type="ECO:0000313" key="2">
    <source>
        <dbReference type="Proteomes" id="UP001153269"/>
    </source>
</evidence>
<evidence type="ECO:0000313" key="1">
    <source>
        <dbReference type="EMBL" id="CAB1436590.1"/>
    </source>
</evidence>
<comment type="caution">
    <text evidence="1">The sequence shown here is derived from an EMBL/GenBank/DDBJ whole genome shotgun (WGS) entry which is preliminary data.</text>
</comment>
<gene>
    <name evidence="1" type="ORF">PLEPLA_LOCUS24623</name>
</gene>
<sequence length="149" mass="16514">MWVYMVAEFEGEVVTRRPVPAGILETPPTELESDISSSSRRRLRSGKIRTPRFSRQLWLSHQLRLECGECGFLTAELKVGSSFHRSSAELKGQTWTGTNVDWDKRGLGQTWTGTNVDWDKHGLGPSPGGAGASAPRLFVLSRGPTMWGL</sequence>
<proteinExistence type="predicted"/>
<dbReference type="Proteomes" id="UP001153269">
    <property type="component" value="Unassembled WGS sequence"/>
</dbReference>
<keyword evidence="2" id="KW-1185">Reference proteome</keyword>